<name>A0A5S4EMY0_9PROT</name>
<sequence>MRAARPRGVMPLSPILLEAQSGHVLDEVVNDLTMVAVLVDPST</sequence>
<proteinExistence type="predicted"/>
<accession>A0A5S4EMY0</accession>
<evidence type="ECO:0000313" key="2">
    <source>
        <dbReference type="Proteomes" id="UP000306324"/>
    </source>
</evidence>
<reference evidence="1 2" key="1">
    <citation type="submission" date="2019-04" db="EMBL/GenBank/DDBJ databases">
        <title>A novel phosphate-accumulating bacterium identified in bioreactor for phosphate removal from wastewater.</title>
        <authorList>
            <person name="Kotlyarov R.Y."/>
            <person name="Beletsky A.V."/>
            <person name="Kallistova A.Y."/>
            <person name="Dorofeev A.G."/>
            <person name="Nikolaev Y.Y."/>
            <person name="Pimenov N.V."/>
            <person name="Ravin N.V."/>
            <person name="Mardanov A.V."/>
        </authorList>
    </citation>
    <scope>NUCLEOTIDE SEQUENCE [LARGE SCALE GENOMIC DNA]</scope>
    <source>
        <strain evidence="1 2">Bin19</strain>
    </source>
</reference>
<dbReference type="Proteomes" id="UP000306324">
    <property type="component" value="Unassembled WGS sequence"/>
</dbReference>
<dbReference type="EMBL" id="SWAD01000041">
    <property type="protein sequence ID" value="TMQ76741.1"/>
    <property type="molecule type" value="Genomic_DNA"/>
</dbReference>
<gene>
    <name evidence="1" type="ORF">ACCUM_3954</name>
</gene>
<dbReference type="AlphaFoldDB" id="A0A5S4EMY0"/>
<comment type="caution">
    <text evidence="1">The sequence shown here is derived from an EMBL/GenBank/DDBJ whole genome shotgun (WGS) entry which is preliminary data.</text>
</comment>
<keyword evidence="2" id="KW-1185">Reference proteome</keyword>
<evidence type="ECO:0000313" key="1">
    <source>
        <dbReference type="EMBL" id="TMQ76741.1"/>
    </source>
</evidence>
<protein>
    <submittedName>
        <fullName evidence="1">Uncharacterized protein</fullName>
    </submittedName>
</protein>
<organism evidence="1 2">
    <name type="scientific">Candidatus Accumulibacter phosphatis</name>
    <dbReference type="NCBI Taxonomy" id="327160"/>
    <lineage>
        <taxon>Bacteria</taxon>
        <taxon>Pseudomonadati</taxon>
        <taxon>Pseudomonadota</taxon>
        <taxon>Betaproteobacteria</taxon>
        <taxon>Candidatus Accumulibacter</taxon>
    </lineage>
</organism>